<sequence>MPLYLRLAALAVTSCLSLMAAAETSAPAAYGFPIDNPFEATIAGTPAELRPALPSDDDIDQGDYSLNLLPQREAKLPSNFWPVKRLSYRLARQAGPAPLIFIIAGTGGHYSGGKMEFLKRLYYGAGYHVVQLSSPTSYDFMAAASRHATPGFSVEDAKDLYRAMVAIREQQESLKITEFYLTGYSLGGLDSAFVSHLDEQERVFNFKRVLLINPPVNLYTSVSNLQLLVQSEVPAVRNQGSFFESLLGKLTHYFQDKGHIQMDDALLYDFQESKERLSNEEMAMLIGSSFRFTASDIAFTSDLINQRGFITPPHYPLDDGTNLTPFYKRALLCDFDCYMTEQLIPFWRKKYDGSGLQMLIQQTSLYALEDYLRQSPKIAVMHNADDLILGPGDLGFLKRTFGERLTLYPRGGHCGNMDYRDNSQAMLEFFRG</sequence>
<evidence type="ECO:0000256" key="1">
    <source>
        <dbReference type="SAM" id="SignalP"/>
    </source>
</evidence>
<dbReference type="AlphaFoldDB" id="A0A7X0ETN6"/>
<evidence type="ECO:0008006" key="4">
    <source>
        <dbReference type="Google" id="ProtNLM"/>
    </source>
</evidence>
<dbReference type="Proteomes" id="UP000557193">
    <property type="component" value="Unassembled WGS sequence"/>
</dbReference>
<dbReference type="InterPro" id="IPR029058">
    <property type="entry name" value="AB_hydrolase_fold"/>
</dbReference>
<dbReference type="GO" id="GO:0016020">
    <property type="term" value="C:membrane"/>
    <property type="evidence" value="ECO:0007669"/>
    <property type="project" value="InterPro"/>
</dbReference>
<keyword evidence="1" id="KW-0732">Signal</keyword>
<gene>
    <name evidence="2" type="ORF">HNP49_001426</name>
</gene>
<name>A0A7X0ETN6_9PSED</name>
<keyword evidence="3" id="KW-1185">Reference proteome</keyword>
<feature type="signal peptide" evidence="1">
    <location>
        <begin position="1"/>
        <end position="20"/>
    </location>
</feature>
<reference evidence="2 3" key="1">
    <citation type="submission" date="2020-08" db="EMBL/GenBank/DDBJ databases">
        <title>Functional genomics of gut bacteria from endangered species of beetles.</title>
        <authorList>
            <person name="Carlos-Shanley C."/>
        </authorList>
    </citation>
    <scope>NUCLEOTIDE SEQUENCE [LARGE SCALE GENOMIC DNA]</scope>
    <source>
        <strain evidence="2 3">S00202</strain>
    </source>
</reference>
<proteinExistence type="predicted"/>
<protein>
    <recommendedName>
        <fullName evidence="4">Serine/threonine protein kinase</fullName>
    </recommendedName>
</protein>
<dbReference type="PANTHER" id="PTHR30035:SF1">
    <property type="entry name" value="AB HYDROLASE-1 DOMAIN-CONTAINING PROTEIN"/>
    <property type="match status" value="1"/>
</dbReference>
<accession>A0A7X0ETN6</accession>
<evidence type="ECO:0000313" key="2">
    <source>
        <dbReference type="EMBL" id="MBB6341269.1"/>
    </source>
</evidence>
<dbReference type="RefSeq" id="WP_184681873.1">
    <property type="nucleotide sequence ID" value="NZ_JACHLL010000002.1"/>
</dbReference>
<dbReference type="Gene3D" id="3.40.50.1820">
    <property type="entry name" value="alpha/beta hydrolase"/>
    <property type="match status" value="1"/>
</dbReference>
<dbReference type="InterPro" id="IPR007428">
    <property type="entry name" value="MlaA"/>
</dbReference>
<evidence type="ECO:0000313" key="3">
    <source>
        <dbReference type="Proteomes" id="UP000557193"/>
    </source>
</evidence>
<comment type="caution">
    <text evidence="2">The sequence shown here is derived from an EMBL/GenBank/DDBJ whole genome shotgun (WGS) entry which is preliminary data.</text>
</comment>
<organism evidence="2 3">
    <name type="scientific">Pseudomonas fluvialis</name>
    <dbReference type="NCBI Taxonomy" id="1793966"/>
    <lineage>
        <taxon>Bacteria</taxon>
        <taxon>Pseudomonadati</taxon>
        <taxon>Pseudomonadota</taxon>
        <taxon>Gammaproteobacteria</taxon>
        <taxon>Pseudomonadales</taxon>
        <taxon>Pseudomonadaceae</taxon>
        <taxon>Pseudomonas</taxon>
    </lineage>
</organism>
<dbReference type="EMBL" id="JACHLL010000002">
    <property type="protein sequence ID" value="MBB6341269.1"/>
    <property type="molecule type" value="Genomic_DNA"/>
</dbReference>
<dbReference type="PANTHER" id="PTHR30035">
    <property type="entry name" value="LIPOPROTEIN VACJ-RELATED"/>
    <property type="match status" value="1"/>
</dbReference>
<dbReference type="SUPFAM" id="SSF53474">
    <property type="entry name" value="alpha/beta-Hydrolases"/>
    <property type="match status" value="1"/>
</dbReference>
<feature type="chain" id="PRO_5030943119" description="Serine/threonine protein kinase" evidence="1">
    <location>
        <begin position="21"/>
        <end position="432"/>
    </location>
</feature>